<comment type="subcellular location">
    <subcellularLocation>
        <location evidence="1">Cell membrane</location>
        <topology evidence="1">Multi-pass membrane protein</topology>
    </subcellularLocation>
</comment>
<feature type="transmembrane region" description="Helical" evidence="8">
    <location>
        <begin position="340"/>
        <end position="360"/>
    </location>
</feature>
<evidence type="ECO:0000256" key="5">
    <source>
        <dbReference type="ARBA" id="ARBA00023136"/>
    </source>
</evidence>
<evidence type="ECO:0000313" key="9">
    <source>
        <dbReference type="EMBL" id="KAJ9590874.1"/>
    </source>
</evidence>
<reference evidence="9" key="1">
    <citation type="journal article" date="2023" name="IScience">
        <title>Live-bearing cockroach genome reveals convergent evolutionary mechanisms linked to viviparity in insects and beyond.</title>
        <authorList>
            <person name="Fouks B."/>
            <person name="Harrison M.C."/>
            <person name="Mikhailova A.A."/>
            <person name="Marchal E."/>
            <person name="English S."/>
            <person name="Carruthers M."/>
            <person name="Jennings E.C."/>
            <person name="Chiamaka E.L."/>
            <person name="Frigard R.A."/>
            <person name="Pippel M."/>
            <person name="Attardo G.M."/>
            <person name="Benoit J.B."/>
            <person name="Bornberg-Bauer E."/>
            <person name="Tobe S.S."/>
        </authorList>
    </citation>
    <scope>NUCLEOTIDE SEQUENCE</scope>
    <source>
        <strain evidence="9">Stay&amp;Tobe</strain>
    </source>
</reference>
<organism evidence="9 10">
    <name type="scientific">Diploptera punctata</name>
    <name type="common">Pacific beetle cockroach</name>
    <dbReference type="NCBI Taxonomy" id="6984"/>
    <lineage>
        <taxon>Eukaryota</taxon>
        <taxon>Metazoa</taxon>
        <taxon>Ecdysozoa</taxon>
        <taxon>Arthropoda</taxon>
        <taxon>Hexapoda</taxon>
        <taxon>Insecta</taxon>
        <taxon>Pterygota</taxon>
        <taxon>Neoptera</taxon>
        <taxon>Polyneoptera</taxon>
        <taxon>Dictyoptera</taxon>
        <taxon>Blattodea</taxon>
        <taxon>Blaberoidea</taxon>
        <taxon>Blaberidae</taxon>
        <taxon>Diplopterinae</taxon>
        <taxon>Diploptera</taxon>
    </lineage>
</organism>
<accession>A0AAD8A1P2</accession>
<evidence type="ECO:0000256" key="4">
    <source>
        <dbReference type="ARBA" id="ARBA00022989"/>
    </source>
</evidence>
<evidence type="ECO:0000256" key="6">
    <source>
        <dbReference type="ARBA" id="ARBA00023170"/>
    </source>
</evidence>
<keyword evidence="6" id="KW-0675">Receptor</keyword>
<evidence type="ECO:0000256" key="3">
    <source>
        <dbReference type="ARBA" id="ARBA00022692"/>
    </source>
</evidence>
<feature type="transmembrane region" description="Helical" evidence="8">
    <location>
        <begin position="582"/>
        <end position="603"/>
    </location>
</feature>
<keyword evidence="4 8" id="KW-1133">Transmembrane helix</keyword>
<dbReference type="PANTHER" id="PTHR42643">
    <property type="entry name" value="IONOTROPIC RECEPTOR 20A-RELATED"/>
    <property type="match status" value="1"/>
</dbReference>
<feature type="transmembrane region" description="Helical" evidence="8">
    <location>
        <begin position="395"/>
        <end position="416"/>
    </location>
</feature>
<dbReference type="EMBL" id="JASPKZ010004186">
    <property type="protein sequence ID" value="KAJ9590874.1"/>
    <property type="molecule type" value="Genomic_DNA"/>
</dbReference>
<evidence type="ECO:0000256" key="2">
    <source>
        <dbReference type="ARBA" id="ARBA00022475"/>
    </source>
</evidence>
<dbReference type="Gene3D" id="1.10.287.70">
    <property type="match status" value="1"/>
</dbReference>
<protein>
    <submittedName>
        <fullName evidence="9">Uncharacterized protein</fullName>
    </submittedName>
</protein>
<dbReference type="PANTHER" id="PTHR42643:SF30">
    <property type="entry name" value="IONOTROPIC RECEPTOR 40A-RELATED"/>
    <property type="match status" value="1"/>
</dbReference>
<evidence type="ECO:0000256" key="8">
    <source>
        <dbReference type="SAM" id="Phobius"/>
    </source>
</evidence>
<sequence length="611" mass="70331">MAIISFRNVTFAHEVIKNDQVLFYLTHCVLDIVQNNFNKDMPIAIQTPDTWSEAHISIFPSNKSYNEYMFFKWFNLKNTIPYTILGYMENFKTRNENGPKPGSNILLVPDQEISIIYGTLNPMLLRMNYNSRNIGAKTVIALMEPAKSERYVLRLSMVILQLAFEIHQLENVIVIVPFITLDQGSKMYIIYLFAIGWLPEEQGNICSQVINNPKIAGTWTSQRMKYQYRELFPKKTMTDMRQCRVRISTSTFEPLVVTTGTGLAGFFPNIIQVASEILNFQPSLSHEEPFIVIPVSHHSGIDECTVTYPYVRADFTWYVPSGEQIPGWRNLIGIFTPTTWFLVLLAFISRTATHWLLVIVSNRFRNTQMDTDFVCVLMGSFLSQLGMGCKENYKGTFIVFFFLLWICYCLQIYTLYQSSLFGCLLKPTEYPPIKTLKQLEESDIEMVQCVDIRGPGTKLNITYDKCTKYAGVTSFGTSEANVAYFNHILSYNLYYNVHKALGIKAKYVTLEEIILSEYVAFSVSGLGCMFYNKLNKMQHRLYSSGIMNQWMKEMTEKIWRSHFRETASGDVETLKLLHLQGLLYLLSIGLTLAFVIFVIEILIGRVNSTRK</sequence>
<proteinExistence type="predicted"/>
<keyword evidence="5 8" id="KW-0472">Membrane</keyword>
<keyword evidence="2" id="KW-1003">Cell membrane</keyword>
<gene>
    <name evidence="9" type="ORF">L9F63_016095</name>
</gene>
<dbReference type="AlphaFoldDB" id="A0AAD8A1P2"/>
<comment type="caution">
    <text evidence="9">The sequence shown here is derived from an EMBL/GenBank/DDBJ whole genome shotgun (WGS) entry which is preliminary data.</text>
</comment>
<dbReference type="GO" id="GO:0005886">
    <property type="term" value="C:plasma membrane"/>
    <property type="evidence" value="ECO:0007669"/>
    <property type="project" value="UniProtKB-SubCell"/>
</dbReference>
<dbReference type="InterPro" id="IPR052192">
    <property type="entry name" value="Insect_Ionotropic_Sensory_Rcpt"/>
</dbReference>
<dbReference type="Proteomes" id="UP001233999">
    <property type="component" value="Unassembled WGS sequence"/>
</dbReference>
<evidence type="ECO:0000313" key="10">
    <source>
        <dbReference type="Proteomes" id="UP001233999"/>
    </source>
</evidence>
<evidence type="ECO:0000256" key="7">
    <source>
        <dbReference type="ARBA" id="ARBA00023180"/>
    </source>
</evidence>
<keyword evidence="7" id="KW-0325">Glycoprotein</keyword>
<evidence type="ECO:0000256" key="1">
    <source>
        <dbReference type="ARBA" id="ARBA00004651"/>
    </source>
</evidence>
<keyword evidence="3 8" id="KW-0812">Transmembrane</keyword>
<reference evidence="9" key="2">
    <citation type="submission" date="2023-05" db="EMBL/GenBank/DDBJ databases">
        <authorList>
            <person name="Fouks B."/>
        </authorList>
    </citation>
    <scope>NUCLEOTIDE SEQUENCE</scope>
    <source>
        <strain evidence="9">Stay&amp;Tobe</strain>
        <tissue evidence="9">Testes</tissue>
    </source>
</reference>
<keyword evidence="10" id="KW-1185">Reference proteome</keyword>
<name>A0AAD8A1P2_DIPPU</name>